<name>E9I6K6_DAPPU</name>
<evidence type="ECO:0000313" key="3">
    <source>
        <dbReference type="Proteomes" id="UP000000305"/>
    </source>
</evidence>
<dbReference type="KEGG" id="dpx:DAPPUDRAFT_344135"/>
<dbReference type="EMBL" id="GL736548">
    <property type="protein sequence ID" value="EFX60374.1"/>
    <property type="molecule type" value="Genomic_DNA"/>
</dbReference>
<organism evidence="2 3">
    <name type="scientific">Daphnia pulex</name>
    <name type="common">Water flea</name>
    <dbReference type="NCBI Taxonomy" id="6669"/>
    <lineage>
        <taxon>Eukaryota</taxon>
        <taxon>Metazoa</taxon>
        <taxon>Ecdysozoa</taxon>
        <taxon>Arthropoda</taxon>
        <taxon>Crustacea</taxon>
        <taxon>Branchiopoda</taxon>
        <taxon>Diplostraca</taxon>
        <taxon>Cladocera</taxon>
        <taxon>Anomopoda</taxon>
        <taxon>Daphniidae</taxon>
        <taxon>Daphnia</taxon>
    </lineage>
</organism>
<keyword evidence="3" id="KW-1185">Reference proteome</keyword>
<sequence>MATLHRCGAPTQNGSPCARRVGIGIRCHHHTNINGPILGTDASRRNRSETKSHSSNPRKKSKTRSKSSTDVPPPPPMPELPPSECSDSPSVVDSFLRSAAHDLSKMYAQVSNSLNQSKPVVTSKGLDQAQIDSLTTQIQEMSLQITKLQRSCNKKPQIDVTALRLYVQNNQRFNNQMLRWIEQGRQES</sequence>
<feature type="compositionally biased region" description="Pro residues" evidence="1">
    <location>
        <begin position="71"/>
        <end position="81"/>
    </location>
</feature>
<gene>
    <name evidence="2" type="ORF">DAPPUDRAFT_344135</name>
</gene>
<dbReference type="Proteomes" id="UP000000305">
    <property type="component" value="Unassembled WGS sequence"/>
</dbReference>
<dbReference type="AlphaFoldDB" id="E9I6K6"/>
<feature type="compositionally biased region" description="Basic and acidic residues" evidence="1">
    <location>
        <begin position="42"/>
        <end position="52"/>
    </location>
</feature>
<reference evidence="2 3" key="1">
    <citation type="journal article" date="2011" name="Science">
        <title>The ecoresponsive genome of Daphnia pulex.</title>
        <authorList>
            <person name="Colbourne J.K."/>
            <person name="Pfrender M.E."/>
            <person name="Gilbert D."/>
            <person name="Thomas W.K."/>
            <person name="Tucker A."/>
            <person name="Oakley T.H."/>
            <person name="Tokishita S."/>
            <person name="Aerts A."/>
            <person name="Arnold G.J."/>
            <person name="Basu M.K."/>
            <person name="Bauer D.J."/>
            <person name="Caceres C.E."/>
            <person name="Carmel L."/>
            <person name="Casola C."/>
            <person name="Choi J.H."/>
            <person name="Detter J.C."/>
            <person name="Dong Q."/>
            <person name="Dusheyko S."/>
            <person name="Eads B.D."/>
            <person name="Frohlich T."/>
            <person name="Geiler-Samerotte K.A."/>
            <person name="Gerlach D."/>
            <person name="Hatcher P."/>
            <person name="Jogdeo S."/>
            <person name="Krijgsveld J."/>
            <person name="Kriventseva E.V."/>
            <person name="Kultz D."/>
            <person name="Laforsch C."/>
            <person name="Lindquist E."/>
            <person name="Lopez J."/>
            <person name="Manak J.R."/>
            <person name="Muller J."/>
            <person name="Pangilinan J."/>
            <person name="Patwardhan R.P."/>
            <person name="Pitluck S."/>
            <person name="Pritham E.J."/>
            <person name="Rechtsteiner A."/>
            <person name="Rho M."/>
            <person name="Rogozin I.B."/>
            <person name="Sakarya O."/>
            <person name="Salamov A."/>
            <person name="Schaack S."/>
            <person name="Shapiro H."/>
            <person name="Shiga Y."/>
            <person name="Skalitzky C."/>
            <person name="Smith Z."/>
            <person name="Souvorov A."/>
            <person name="Sung W."/>
            <person name="Tang Z."/>
            <person name="Tsuchiya D."/>
            <person name="Tu H."/>
            <person name="Vos H."/>
            <person name="Wang M."/>
            <person name="Wolf Y.I."/>
            <person name="Yamagata H."/>
            <person name="Yamada T."/>
            <person name="Ye Y."/>
            <person name="Shaw J.R."/>
            <person name="Andrews J."/>
            <person name="Crease T.J."/>
            <person name="Tang H."/>
            <person name="Lucas S.M."/>
            <person name="Robertson H.M."/>
            <person name="Bork P."/>
            <person name="Koonin E.V."/>
            <person name="Zdobnov E.M."/>
            <person name="Grigoriev I.V."/>
            <person name="Lynch M."/>
            <person name="Boore J.L."/>
        </authorList>
    </citation>
    <scope>NUCLEOTIDE SEQUENCE [LARGE SCALE GENOMIC DNA]</scope>
</reference>
<feature type="region of interest" description="Disordered" evidence="1">
    <location>
        <begin position="29"/>
        <end position="90"/>
    </location>
</feature>
<evidence type="ECO:0000256" key="1">
    <source>
        <dbReference type="SAM" id="MobiDB-lite"/>
    </source>
</evidence>
<accession>E9I6K6</accession>
<evidence type="ECO:0000313" key="2">
    <source>
        <dbReference type="EMBL" id="EFX60374.1"/>
    </source>
</evidence>
<proteinExistence type="predicted"/>
<dbReference type="InParanoid" id="E9I6K6"/>
<feature type="compositionally biased region" description="Basic residues" evidence="1">
    <location>
        <begin position="56"/>
        <end position="65"/>
    </location>
</feature>
<dbReference type="HOGENOM" id="CLU_1442472_0_0_1"/>
<protein>
    <submittedName>
        <fullName evidence="2">Uncharacterized protein</fullName>
    </submittedName>
</protein>